<comment type="caution">
    <text evidence="5">The sequence shown here is derived from an EMBL/GenBank/DDBJ whole genome shotgun (WGS) entry which is preliminary data.</text>
</comment>
<evidence type="ECO:0000313" key="5">
    <source>
        <dbReference type="EMBL" id="TCT04926.1"/>
    </source>
</evidence>
<organism evidence="5 6">
    <name type="scientific">Tepidamorphus gemmatus</name>
    <dbReference type="NCBI Taxonomy" id="747076"/>
    <lineage>
        <taxon>Bacteria</taxon>
        <taxon>Pseudomonadati</taxon>
        <taxon>Pseudomonadota</taxon>
        <taxon>Alphaproteobacteria</taxon>
        <taxon>Hyphomicrobiales</taxon>
        <taxon>Tepidamorphaceae</taxon>
        <taxon>Tepidamorphus</taxon>
    </lineage>
</organism>
<dbReference type="SMART" id="SM00345">
    <property type="entry name" value="HTH_GNTR"/>
    <property type="match status" value="1"/>
</dbReference>
<dbReference type="Gene3D" id="1.10.10.10">
    <property type="entry name" value="Winged helix-like DNA-binding domain superfamily/Winged helix DNA-binding domain"/>
    <property type="match status" value="1"/>
</dbReference>
<feature type="domain" description="HTH gntR-type" evidence="4">
    <location>
        <begin position="13"/>
        <end position="79"/>
    </location>
</feature>
<gene>
    <name evidence="5" type="ORF">EDC22_11420</name>
</gene>
<dbReference type="AlphaFoldDB" id="A0A4R3LXI4"/>
<evidence type="ECO:0000259" key="4">
    <source>
        <dbReference type="PROSITE" id="PS50949"/>
    </source>
</evidence>
<protein>
    <submittedName>
        <fullName evidence="5">GntR family transcriptional regulator</fullName>
    </submittedName>
</protein>
<name>A0A4R3LXI4_9HYPH</name>
<keyword evidence="1" id="KW-0805">Transcription regulation</keyword>
<dbReference type="SMART" id="SM00895">
    <property type="entry name" value="FCD"/>
    <property type="match status" value="1"/>
</dbReference>
<keyword evidence="2" id="KW-0238">DNA-binding</keyword>
<evidence type="ECO:0000313" key="6">
    <source>
        <dbReference type="Proteomes" id="UP000295678"/>
    </source>
</evidence>
<dbReference type="InterPro" id="IPR011711">
    <property type="entry name" value="GntR_C"/>
</dbReference>
<keyword evidence="3" id="KW-0804">Transcription</keyword>
<dbReference type="RefSeq" id="WP_132807738.1">
    <property type="nucleotide sequence ID" value="NZ_SMAK01000014.1"/>
</dbReference>
<dbReference type="Proteomes" id="UP000295678">
    <property type="component" value="Unassembled WGS sequence"/>
</dbReference>
<dbReference type="Pfam" id="PF00392">
    <property type="entry name" value="GntR"/>
    <property type="match status" value="1"/>
</dbReference>
<sequence>MARQARTARDRAEPLSTMVYRSLVDRLRAGTLAPGSRLREEDIAAEMGVSRTPVREALTRFHARGLATASSYGLTVTELDRRQVGELYAMRAVLEGAAARFAAENASAADLAAIRHAAEIFEQEAHDAASLARANAAFHESIYQTARNDYLMRMLEDLNDSLALLPRTTFQIPGRSEEAKREHAAVLDAIERRDADAAEQAMRNHMHKALVGRLKLQFSLVARPA</sequence>
<dbReference type="GO" id="GO:0003700">
    <property type="term" value="F:DNA-binding transcription factor activity"/>
    <property type="evidence" value="ECO:0007669"/>
    <property type="project" value="InterPro"/>
</dbReference>
<dbReference type="PROSITE" id="PS50949">
    <property type="entry name" value="HTH_GNTR"/>
    <property type="match status" value="1"/>
</dbReference>
<evidence type="ECO:0000256" key="3">
    <source>
        <dbReference type="ARBA" id="ARBA00023163"/>
    </source>
</evidence>
<dbReference type="EMBL" id="SMAK01000014">
    <property type="protein sequence ID" value="TCT04926.1"/>
    <property type="molecule type" value="Genomic_DNA"/>
</dbReference>
<dbReference type="SUPFAM" id="SSF48008">
    <property type="entry name" value="GntR ligand-binding domain-like"/>
    <property type="match status" value="1"/>
</dbReference>
<accession>A0A4R3LXI4</accession>
<evidence type="ECO:0000256" key="1">
    <source>
        <dbReference type="ARBA" id="ARBA00023015"/>
    </source>
</evidence>
<reference evidence="5 6" key="1">
    <citation type="submission" date="2019-03" db="EMBL/GenBank/DDBJ databases">
        <title>Genomic Encyclopedia of Type Strains, Phase IV (KMG-IV): sequencing the most valuable type-strain genomes for metagenomic binning, comparative biology and taxonomic classification.</title>
        <authorList>
            <person name="Goeker M."/>
        </authorList>
    </citation>
    <scope>NUCLEOTIDE SEQUENCE [LARGE SCALE GENOMIC DNA]</scope>
    <source>
        <strain evidence="5 6">DSM 19345</strain>
    </source>
</reference>
<dbReference type="GO" id="GO:0003677">
    <property type="term" value="F:DNA binding"/>
    <property type="evidence" value="ECO:0007669"/>
    <property type="project" value="UniProtKB-KW"/>
</dbReference>
<dbReference type="InterPro" id="IPR036388">
    <property type="entry name" value="WH-like_DNA-bd_sf"/>
</dbReference>
<dbReference type="InterPro" id="IPR008920">
    <property type="entry name" value="TF_FadR/GntR_C"/>
</dbReference>
<dbReference type="Gene3D" id="1.20.120.530">
    <property type="entry name" value="GntR ligand-binding domain-like"/>
    <property type="match status" value="1"/>
</dbReference>
<evidence type="ECO:0000256" key="2">
    <source>
        <dbReference type="ARBA" id="ARBA00023125"/>
    </source>
</evidence>
<dbReference type="Pfam" id="PF07729">
    <property type="entry name" value="FCD"/>
    <property type="match status" value="1"/>
</dbReference>
<dbReference type="SUPFAM" id="SSF46785">
    <property type="entry name" value="Winged helix' DNA-binding domain"/>
    <property type="match status" value="1"/>
</dbReference>
<proteinExistence type="predicted"/>
<dbReference type="PANTHER" id="PTHR43537">
    <property type="entry name" value="TRANSCRIPTIONAL REGULATOR, GNTR FAMILY"/>
    <property type="match status" value="1"/>
</dbReference>
<dbReference type="InterPro" id="IPR036390">
    <property type="entry name" value="WH_DNA-bd_sf"/>
</dbReference>
<dbReference type="PANTHER" id="PTHR43537:SF49">
    <property type="entry name" value="TRANSCRIPTIONAL REGULATORY PROTEIN"/>
    <property type="match status" value="1"/>
</dbReference>
<dbReference type="InterPro" id="IPR000524">
    <property type="entry name" value="Tscrpt_reg_HTH_GntR"/>
</dbReference>
<dbReference type="OrthoDB" id="9810548at2"/>
<keyword evidence="6" id="KW-1185">Reference proteome</keyword>